<proteinExistence type="predicted"/>
<comment type="caution">
    <text evidence="1">The sequence shown here is derived from an EMBL/GenBank/DDBJ whole genome shotgun (WGS) entry which is preliminary data.</text>
</comment>
<dbReference type="Proteomes" id="UP000356253">
    <property type="component" value="Unassembled WGS sequence"/>
</dbReference>
<evidence type="ECO:0000313" key="2">
    <source>
        <dbReference type="Proteomes" id="UP000356253"/>
    </source>
</evidence>
<name>A0AC61YE69_9FLAO</name>
<accession>A0AC61YE69</accession>
<reference evidence="1" key="1">
    <citation type="submission" date="2019-09" db="EMBL/GenBank/DDBJ databases">
        <authorList>
            <person name="Rodrigo-Torres L."/>
            <person name="Arahal R. D."/>
            <person name="Lucena T."/>
        </authorList>
    </citation>
    <scope>NUCLEOTIDE SEQUENCE</scope>
    <source>
        <strain evidence="1">ISS653</strain>
    </source>
</reference>
<keyword evidence="2" id="KW-1185">Reference proteome</keyword>
<protein>
    <submittedName>
        <fullName evidence="1">Uncharacterized protein</fullName>
    </submittedName>
</protein>
<dbReference type="EMBL" id="CABVMM010000026">
    <property type="protein sequence ID" value="VVV02555.1"/>
    <property type="molecule type" value="Genomic_DNA"/>
</dbReference>
<organism evidence="1 2">
    <name type="scientific">Mesonia oceanica</name>
    <dbReference type="NCBI Taxonomy" id="2687242"/>
    <lineage>
        <taxon>Bacteria</taxon>
        <taxon>Pseudomonadati</taxon>
        <taxon>Bacteroidota</taxon>
        <taxon>Flavobacteriia</taxon>
        <taxon>Flavobacteriales</taxon>
        <taxon>Flavobacteriaceae</taxon>
        <taxon>Mesonia</taxon>
    </lineage>
</organism>
<sequence>MYIINKKLICLSACCFLIACFSVKKIDDVSGSLLIGDFFHNKNKEMSLTIKEDGSFLFKNRKERIWSMGNWELKGYKLLLRCKKPNYISDYFTTYELITDTIFVMKVKTKDKLLFDKKILKKNTNID</sequence>
<evidence type="ECO:0000313" key="1">
    <source>
        <dbReference type="EMBL" id="VVV02555.1"/>
    </source>
</evidence>
<gene>
    <name evidence="1" type="ORF">FVB9532_03855</name>
</gene>